<dbReference type="PROSITE" id="PS50011">
    <property type="entry name" value="PROTEIN_KINASE_DOM"/>
    <property type="match status" value="1"/>
</dbReference>
<dbReference type="Pfam" id="PF00069">
    <property type="entry name" value="Pkinase"/>
    <property type="match status" value="1"/>
</dbReference>
<dbReference type="InterPro" id="IPR050588">
    <property type="entry name" value="WNK_Ser-Thr_kinase"/>
</dbReference>
<keyword evidence="3" id="KW-1185">Reference proteome</keyword>
<protein>
    <recommendedName>
        <fullName evidence="1">Protein kinase domain-containing protein</fullName>
    </recommendedName>
</protein>
<dbReference type="OrthoDB" id="4062651at2759"/>
<reference evidence="2 3" key="1">
    <citation type="journal article" date="2018" name="PLoS ONE">
        <title>The draft genome of Kipferlia bialata reveals reductive genome evolution in fornicate parasites.</title>
        <authorList>
            <person name="Tanifuji G."/>
            <person name="Takabayashi S."/>
            <person name="Kume K."/>
            <person name="Takagi M."/>
            <person name="Nakayama T."/>
            <person name="Kamikawa R."/>
            <person name="Inagaki Y."/>
            <person name="Hashimoto T."/>
        </authorList>
    </citation>
    <scope>NUCLEOTIDE SEQUENCE [LARGE SCALE GENOMIC DNA]</scope>
    <source>
        <strain evidence="2">NY0173</strain>
    </source>
</reference>
<feature type="domain" description="Protein kinase" evidence="1">
    <location>
        <begin position="18"/>
        <end position="275"/>
    </location>
</feature>
<evidence type="ECO:0000313" key="2">
    <source>
        <dbReference type="EMBL" id="GIQ84753.1"/>
    </source>
</evidence>
<dbReference type="Gene3D" id="3.30.200.20">
    <property type="entry name" value="Phosphorylase Kinase, domain 1"/>
    <property type="match status" value="1"/>
</dbReference>
<dbReference type="InterPro" id="IPR001245">
    <property type="entry name" value="Ser-Thr/Tyr_kinase_cat_dom"/>
</dbReference>
<dbReference type="PRINTS" id="PR00109">
    <property type="entry name" value="TYRKINASE"/>
</dbReference>
<dbReference type="PANTHER" id="PTHR13902">
    <property type="entry name" value="SERINE/THREONINE-PROTEIN KINASE WNK WITH NO LYSINE -RELATED"/>
    <property type="match status" value="1"/>
</dbReference>
<dbReference type="GO" id="GO:0004672">
    <property type="term" value="F:protein kinase activity"/>
    <property type="evidence" value="ECO:0007669"/>
    <property type="project" value="InterPro"/>
</dbReference>
<organism evidence="2 3">
    <name type="scientific">Kipferlia bialata</name>
    <dbReference type="NCBI Taxonomy" id="797122"/>
    <lineage>
        <taxon>Eukaryota</taxon>
        <taxon>Metamonada</taxon>
        <taxon>Carpediemonas-like organisms</taxon>
        <taxon>Kipferlia</taxon>
    </lineage>
</organism>
<evidence type="ECO:0000313" key="3">
    <source>
        <dbReference type="Proteomes" id="UP000265618"/>
    </source>
</evidence>
<dbReference type="Proteomes" id="UP000265618">
    <property type="component" value="Unassembled WGS sequence"/>
</dbReference>
<dbReference type="GO" id="GO:0005524">
    <property type="term" value="F:ATP binding"/>
    <property type="evidence" value="ECO:0007669"/>
    <property type="project" value="InterPro"/>
</dbReference>
<dbReference type="EMBL" id="BDIP01001606">
    <property type="protein sequence ID" value="GIQ84753.1"/>
    <property type="molecule type" value="Genomic_DNA"/>
</dbReference>
<dbReference type="InterPro" id="IPR011009">
    <property type="entry name" value="Kinase-like_dom_sf"/>
</dbReference>
<dbReference type="AlphaFoldDB" id="A0A9K3CWW1"/>
<proteinExistence type="predicted"/>
<gene>
    <name evidence="2" type="ORF">KIPB_006306</name>
</gene>
<dbReference type="InterPro" id="IPR008271">
    <property type="entry name" value="Ser/Thr_kinase_AS"/>
</dbReference>
<dbReference type="Gene3D" id="1.10.510.10">
    <property type="entry name" value="Transferase(Phosphotransferase) domain 1"/>
    <property type="match status" value="1"/>
</dbReference>
<comment type="caution">
    <text evidence="2">The sequence shown here is derived from an EMBL/GenBank/DDBJ whole genome shotgun (WGS) entry which is preliminary data.</text>
</comment>
<dbReference type="SUPFAM" id="SSF56112">
    <property type="entry name" value="Protein kinase-like (PK-like)"/>
    <property type="match status" value="1"/>
</dbReference>
<evidence type="ECO:0000259" key="1">
    <source>
        <dbReference type="PROSITE" id="PS50011"/>
    </source>
</evidence>
<dbReference type="InterPro" id="IPR000719">
    <property type="entry name" value="Prot_kinase_dom"/>
</dbReference>
<dbReference type="PROSITE" id="PS00108">
    <property type="entry name" value="PROTEIN_KINASE_ST"/>
    <property type="match status" value="1"/>
</dbReference>
<dbReference type="SMART" id="SM00220">
    <property type="entry name" value="S_TKc"/>
    <property type="match status" value="1"/>
</dbReference>
<accession>A0A9K3CWW1</accession>
<sequence length="348" mass="39134">MPLVGAERKAAMEERYTKDQGAIIGRGSFKTVFKAMDNDEGIEVAWNEVFIGTLDADEVERLMSEIKLLKSVSHPNIISLHNWWIADHQLIFITEYMSSGTLRQYIKKMKDKNLNLKVVKKWCLQILEGLVYLHNKQIIHRDIKCDNVFINGNHGTVKIGDLGLSRALSNSETTNTMTGTPQFMPPEMFTSAGYTVKVDVYAFGMLVLEMVTRETPYGEFKGAPFEISKAVTAGEKPKCLSRVRDDDMLAFIYLCIARDPDQRPTAAELLENSYLQQALTVTSATKTLRECSIISICIDRVPIQEFNQKVTKVVLFGNRISSLPLSMGSLAPNINMLNLQRNELTTLG</sequence>
<name>A0A9K3CWW1_9EUKA</name>